<dbReference type="AlphaFoldDB" id="A0A1Y2E6Q9"/>
<dbReference type="InterPro" id="IPR011048">
    <property type="entry name" value="Haem_d1_sf"/>
</dbReference>
<evidence type="ECO:0000313" key="2">
    <source>
        <dbReference type="Proteomes" id="UP000193689"/>
    </source>
</evidence>
<proteinExistence type="predicted"/>
<dbReference type="RefSeq" id="XP_040717823.1">
    <property type="nucleotide sequence ID" value="XM_040858140.1"/>
</dbReference>
<accession>A0A1Y2E6Q9</accession>
<dbReference type="SUPFAM" id="SSF51004">
    <property type="entry name" value="C-terminal (heme d1) domain of cytochrome cd1-nitrite reductase"/>
    <property type="match status" value="1"/>
</dbReference>
<keyword evidence="2" id="KW-1185">Reference proteome</keyword>
<dbReference type="Proteomes" id="UP000193689">
    <property type="component" value="Unassembled WGS sequence"/>
</dbReference>
<organism evidence="1 2">
    <name type="scientific">Pseudomassariella vexata</name>
    <dbReference type="NCBI Taxonomy" id="1141098"/>
    <lineage>
        <taxon>Eukaryota</taxon>
        <taxon>Fungi</taxon>
        <taxon>Dikarya</taxon>
        <taxon>Ascomycota</taxon>
        <taxon>Pezizomycotina</taxon>
        <taxon>Sordariomycetes</taxon>
        <taxon>Xylariomycetidae</taxon>
        <taxon>Amphisphaeriales</taxon>
        <taxon>Pseudomassariaceae</taxon>
        <taxon>Pseudomassariella</taxon>
    </lineage>
</organism>
<dbReference type="GeneID" id="63774352"/>
<protein>
    <submittedName>
        <fullName evidence="1">Uncharacterized protein</fullName>
    </submittedName>
</protein>
<reference evidence="1 2" key="1">
    <citation type="submission" date="2016-07" db="EMBL/GenBank/DDBJ databases">
        <title>Pervasive Adenine N6-methylation of Active Genes in Fungi.</title>
        <authorList>
            <consortium name="DOE Joint Genome Institute"/>
            <person name="Mondo S.J."/>
            <person name="Dannebaum R.O."/>
            <person name="Kuo R.C."/>
            <person name="Labutti K."/>
            <person name="Haridas S."/>
            <person name="Kuo A."/>
            <person name="Salamov A."/>
            <person name="Ahrendt S.R."/>
            <person name="Lipzen A."/>
            <person name="Sullivan W."/>
            <person name="Andreopoulos W.B."/>
            <person name="Clum A."/>
            <person name="Lindquist E."/>
            <person name="Daum C."/>
            <person name="Ramamoorthy G.K."/>
            <person name="Gryganskyi A."/>
            <person name="Culley D."/>
            <person name="Magnuson J.K."/>
            <person name="James T.Y."/>
            <person name="O'Malley M.A."/>
            <person name="Stajich J.E."/>
            <person name="Spatafora J.W."/>
            <person name="Visel A."/>
            <person name="Grigoriev I.V."/>
        </authorList>
    </citation>
    <scope>NUCLEOTIDE SEQUENCE [LARGE SCALE GENOMIC DNA]</scope>
    <source>
        <strain evidence="1 2">CBS 129021</strain>
    </source>
</reference>
<dbReference type="InParanoid" id="A0A1Y2E6Q9"/>
<sequence>MVLNRPLLVPKPPLHQPAVPPGQLFCAHRKLPRDRRLDISTADVVGTVHLSPYEAPHGMELDDQCSYLYVNVTDGAVWVDPETRTVTNFAPSSQTAPAQASSDDFIAEFDLRSGRMRQRVNVPESETPTDRRFVAFSAPAIRFGSRISGGGLPVINVDDDPVIAAIKAKFNVRTIYVTSRNIMLV</sequence>
<name>A0A1Y2E6Q9_9PEZI</name>
<dbReference type="OrthoDB" id="5189200at2759"/>
<dbReference type="EMBL" id="MCFJ01000004">
    <property type="protein sequence ID" value="ORY67199.1"/>
    <property type="molecule type" value="Genomic_DNA"/>
</dbReference>
<comment type="caution">
    <text evidence="1">The sequence shown here is derived from an EMBL/GenBank/DDBJ whole genome shotgun (WGS) entry which is preliminary data.</text>
</comment>
<gene>
    <name evidence="1" type="ORF">BCR38DRAFT_407201</name>
</gene>
<evidence type="ECO:0000313" key="1">
    <source>
        <dbReference type="EMBL" id="ORY67199.1"/>
    </source>
</evidence>